<protein>
    <recommendedName>
        <fullName evidence="5">RNase H type-1 domain-containing protein</fullName>
    </recommendedName>
</protein>
<dbReference type="GO" id="GO:0003676">
    <property type="term" value="F:nucleic acid binding"/>
    <property type="evidence" value="ECO:0007669"/>
    <property type="project" value="InterPro"/>
</dbReference>
<dbReference type="Proteomes" id="UP000182444">
    <property type="component" value="Chromosome 1F"/>
</dbReference>
<organism evidence="1 3">
    <name type="scientific">Yarrowia lipolytica</name>
    <name type="common">Candida lipolytica</name>
    <dbReference type="NCBI Taxonomy" id="4952"/>
    <lineage>
        <taxon>Eukaryota</taxon>
        <taxon>Fungi</taxon>
        <taxon>Dikarya</taxon>
        <taxon>Ascomycota</taxon>
        <taxon>Saccharomycotina</taxon>
        <taxon>Dipodascomycetes</taxon>
        <taxon>Dipodascales</taxon>
        <taxon>Dipodascales incertae sedis</taxon>
        <taxon>Yarrowia</taxon>
    </lineage>
</organism>
<dbReference type="RefSeq" id="XP_505881.1">
    <property type="nucleotide sequence ID" value="XM_505881.1"/>
</dbReference>
<dbReference type="AlphaFoldDB" id="A0A1H6PWF3"/>
<name>A0A1H6PWF3_YARLL</name>
<proteinExistence type="predicted"/>
<evidence type="ECO:0000313" key="2">
    <source>
        <dbReference type="EMBL" id="RDW26052.1"/>
    </source>
</evidence>
<dbReference type="KEGG" id="yli:2908934"/>
<dbReference type="VEuPathDB" id="FungiDB:YALI0_F25751g"/>
<evidence type="ECO:0008006" key="5">
    <source>
        <dbReference type="Google" id="ProtNLM"/>
    </source>
</evidence>
<dbReference type="FunFam" id="3.30.420.10:FF:000240">
    <property type="entry name" value="YALI0F25729p"/>
    <property type="match status" value="1"/>
</dbReference>
<dbReference type="OrthoDB" id="4082333at2759"/>
<dbReference type="VEuPathDB" id="FungiDB:YALI1_F33123g"/>
<sequence>MPWADSRRVHPGPYYTVKISHKGANTFTELKEAQNAVSNYPDSHPEVHTTWDEADEYRESRPTWNGLYTVDEDGHHRYVVYVCAYRDEEDMCGMGIWFGENNPCNYTGPMEEIGISQKRAELVAIYQALQIIYQRSDLEKWQIRIHSIEAFKSVTTEMEAIRNKHWKGSNGRLVANADIYYSINRWIFMKTFYGDIFSFKHVCNTNEKGYNKAMKLAKRGVLEPTYKY</sequence>
<evidence type="ECO:0000313" key="4">
    <source>
        <dbReference type="Proteomes" id="UP000256601"/>
    </source>
</evidence>
<dbReference type="InterPro" id="IPR036397">
    <property type="entry name" value="RNaseH_sf"/>
</dbReference>
<dbReference type="EMBL" id="KZ858988">
    <property type="protein sequence ID" value="RDW26052.1"/>
    <property type="molecule type" value="Genomic_DNA"/>
</dbReference>
<dbReference type="Gene3D" id="3.30.420.10">
    <property type="entry name" value="Ribonuclease H-like superfamily/Ribonuclease H"/>
    <property type="match status" value="1"/>
</dbReference>
<dbReference type="EMBL" id="CP017558">
    <property type="protein sequence ID" value="AOW07707.1"/>
    <property type="molecule type" value="Genomic_DNA"/>
</dbReference>
<reference evidence="2 4" key="2">
    <citation type="submission" date="2018-07" db="EMBL/GenBank/DDBJ databases">
        <title>Draft Genome Assemblies for Five Robust Yarrowia lipolytica Strains Exhibiting High Lipid Production and Pentose Sugar Utilization and Sugar Alcohol Secretion from Undetoxified Lignocellulosic Biomass Hydrolysates.</title>
        <authorList>
            <consortium name="DOE Joint Genome Institute"/>
            <person name="Walker C."/>
            <person name="Ryu S."/>
            <person name="Na H."/>
            <person name="Zane M."/>
            <person name="LaButti K."/>
            <person name="Lipzen A."/>
            <person name="Haridas S."/>
            <person name="Barry K."/>
            <person name="Grigoriev I.V."/>
            <person name="Quarterman J."/>
            <person name="Slininger P."/>
            <person name="Dien B."/>
            <person name="Trinh C.T."/>
        </authorList>
    </citation>
    <scope>NUCLEOTIDE SEQUENCE [LARGE SCALE GENOMIC DNA]</scope>
    <source>
        <strain evidence="2 4">YB392</strain>
    </source>
</reference>
<dbReference type="Proteomes" id="UP000256601">
    <property type="component" value="Unassembled WGS sequence"/>
</dbReference>
<evidence type="ECO:0000313" key="3">
    <source>
        <dbReference type="Proteomes" id="UP000182444"/>
    </source>
</evidence>
<evidence type="ECO:0000313" key="1">
    <source>
        <dbReference type="EMBL" id="AOW07707.1"/>
    </source>
</evidence>
<dbReference type="SUPFAM" id="SSF53098">
    <property type="entry name" value="Ribonuclease H-like"/>
    <property type="match status" value="1"/>
</dbReference>
<dbReference type="InterPro" id="IPR012337">
    <property type="entry name" value="RNaseH-like_sf"/>
</dbReference>
<reference evidence="1 3" key="1">
    <citation type="journal article" date="2016" name="PLoS ONE">
        <title>Sequence Assembly of Yarrowia lipolytica Strain W29/CLIB89 Shows Transposable Element Diversity.</title>
        <authorList>
            <person name="Magnan C."/>
            <person name="Yu J."/>
            <person name="Chang I."/>
            <person name="Jahn E."/>
            <person name="Kanomata Y."/>
            <person name="Wu J."/>
            <person name="Zeller M."/>
            <person name="Oakes M."/>
            <person name="Baldi P."/>
            <person name="Sandmeyer S."/>
        </authorList>
    </citation>
    <scope>NUCLEOTIDE SEQUENCE [LARGE SCALE GENOMIC DNA]</scope>
    <source>
        <strain evidence="1">CLIB89</strain>
        <strain evidence="3">CLIB89(W29)</strain>
    </source>
</reference>
<gene>
    <name evidence="2" type="ORF">B0I71DRAFT_35773</name>
    <name evidence="1" type="ORF">YALI1_F33123g</name>
</gene>
<dbReference type="GeneID" id="2908934"/>
<accession>A0A1H6PWF3</accession>